<organism evidence="2 3">
    <name type="scientific">Clostridium frigoriphilum</name>
    <dbReference type="NCBI Taxonomy" id="443253"/>
    <lineage>
        <taxon>Bacteria</taxon>
        <taxon>Bacillati</taxon>
        <taxon>Bacillota</taxon>
        <taxon>Clostridia</taxon>
        <taxon>Eubacteriales</taxon>
        <taxon>Clostridiaceae</taxon>
        <taxon>Clostridium</taxon>
    </lineage>
</organism>
<keyword evidence="3" id="KW-1185">Reference proteome</keyword>
<reference evidence="2 3" key="1">
    <citation type="submission" date="2023-11" db="EMBL/GenBank/DDBJ databases">
        <title>Draft genome sequence of a psychrophilic Clostridium strain from permafrost water brine.</title>
        <authorList>
            <person name="Shcherbakova V.A."/>
            <person name="Trubitsyn V.E."/>
            <person name="Zakharyuk A.G."/>
        </authorList>
    </citation>
    <scope>NUCLEOTIDE SEQUENCE [LARGE SCALE GENOMIC DNA]</scope>
    <source>
        <strain evidence="2 3">14F</strain>
    </source>
</reference>
<evidence type="ECO:0000259" key="1">
    <source>
        <dbReference type="Pfam" id="PF02441"/>
    </source>
</evidence>
<dbReference type="Pfam" id="PF02441">
    <property type="entry name" value="Flavoprotein"/>
    <property type="match status" value="1"/>
</dbReference>
<proteinExistence type="predicted"/>
<dbReference type="EMBL" id="JAZHFS010000007">
    <property type="protein sequence ID" value="MEF2112482.1"/>
    <property type="molecule type" value="Genomic_DNA"/>
</dbReference>
<accession>A0ABU7UM41</accession>
<gene>
    <name evidence="2" type="ORF">SJI18_09190</name>
</gene>
<dbReference type="PANTHER" id="PTHR14359:SF6">
    <property type="entry name" value="PHOSPHOPANTOTHENOYLCYSTEINE DECARBOXYLASE"/>
    <property type="match status" value="1"/>
</dbReference>
<comment type="caution">
    <text evidence="2">The sequence shown here is derived from an EMBL/GenBank/DDBJ whole genome shotgun (WGS) entry which is preliminary data.</text>
</comment>
<dbReference type="Proteomes" id="UP001498469">
    <property type="component" value="Unassembled WGS sequence"/>
</dbReference>
<sequence length="177" mass="19561">MLNGKRIVVCVTGCSPAVQSLNVISELKKHHADVYVIMTENATNFVTPLMLQRSVDHPIQIHSFDLPKTWDNSHKSLSQKTDLLLIAPASANILGKAANGISDDLLSTKIMSMRGPKVIATHINDMMYNSPSVLRNVQTLKNDGFIFIENGNPQHPSYFPAIDRIVNAVIEILKDTD</sequence>
<protein>
    <submittedName>
        <fullName evidence="2">Flavoprotein</fullName>
    </submittedName>
</protein>
<feature type="domain" description="Flavoprotein" evidence="1">
    <location>
        <begin position="5"/>
        <end position="171"/>
    </location>
</feature>
<dbReference type="RefSeq" id="WP_216250504.1">
    <property type="nucleotide sequence ID" value="NZ_JAZHFS010000007.1"/>
</dbReference>
<evidence type="ECO:0000313" key="3">
    <source>
        <dbReference type="Proteomes" id="UP001498469"/>
    </source>
</evidence>
<dbReference type="PANTHER" id="PTHR14359">
    <property type="entry name" value="HOMO-OLIGOMERIC FLAVIN CONTAINING CYS DECARBOXYLASE FAMILY"/>
    <property type="match status" value="1"/>
</dbReference>
<evidence type="ECO:0000313" key="2">
    <source>
        <dbReference type="EMBL" id="MEF2112482.1"/>
    </source>
</evidence>
<name>A0ABU7UM41_9CLOT</name>
<dbReference type="InterPro" id="IPR003382">
    <property type="entry name" value="Flavoprotein"/>
</dbReference>